<keyword evidence="2 4" id="KW-0547">Nucleotide-binding</keyword>
<evidence type="ECO:0000256" key="3">
    <source>
        <dbReference type="ARBA" id="ARBA00022840"/>
    </source>
</evidence>
<dbReference type="SUPFAM" id="SSF56059">
    <property type="entry name" value="Glutathione synthetase ATP-binding domain-like"/>
    <property type="match status" value="1"/>
</dbReference>
<dbReference type="Pfam" id="PF18603">
    <property type="entry name" value="LAL_C2"/>
    <property type="match status" value="1"/>
</dbReference>
<dbReference type="InterPro" id="IPR052032">
    <property type="entry name" value="ATP-dep_AA_Ligase"/>
</dbReference>
<evidence type="ECO:0000259" key="5">
    <source>
        <dbReference type="PROSITE" id="PS50975"/>
    </source>
</evidence>
<dbReference type="Gene3D" id="3.30.470.20">
    <property type="entry name" value="ATP-grasp fold, B domain"/>
    <property type="match status" value="1"/>
</dbReference>
<sequence>MSRKTILYINGRQNPHERMAEMKAARQSGLDIVLLGKQLPDWAMELSVESVLLDLNDDEMVKGRVMELDKRYGFCGVVCWSETDVPLRSVLTEALGLPGMKPDFVIGCRDKITMKRKLDACQDLLPQWDKVDSLASAVASAARIGYPVILKPSSGSGSKGIFKIEHEDELEAALAALAHIANAEFDAVFSRFGGDILMEEYVDGPEFSVDGYVHDHTITFVGITDYQSDQQTFVENRHIFPSALPATYQQVILKSAERLITALNINASMFHLEGKYSRHGFRFIECAARPAGGYISTHLLQSASGEKHLSNYLRVCQGLAPEPLPAIHDTVGVRYLFAEKAGNYSGCENLDEILRHPAIQHVYMHFPPGHHVVLPPDDFNAYRLGVVIASHPDSQQLASILEWAAQTIRFNIV</sequence>
<feature type="domain" description="ATP-grasp" evidence="5">
    <location>
        <begin position="115"/>
        <end position="317"/>
    </location>
</feature>
<keyword evidence="1" id="KW-0436">Ligase</keyword>
<dbReference type="Pfam" id="PF18130">
    <property type="entry name" value="ATPgrasp_N"/>
    <property type="match status" value="1"/>
</dbReference>
<name>A0AAP9LDC6_9GAMM</name>
<keyword evidence="3 4" id="KW-0067">ATP-binding</keyword>
<dbReference type="PROSITE" id="PS50975">
    <property type="entry name" value="ATP_GRASP"/>
    <property type="match status" value="1"/>
</dbReference>
<evidence type="ECO:0000256" key="4">
    <source>
        <dbReference type="PROSITE-ProRule" id="PRU00409"/>
    </source>
</evidence>
<evidence type="ECO:0000313" key="6">
    <source>
        <dbReference type="EMBL" id="QHQ25212.1"/>
    </source>
</evidence>
<gene>
    <name evidence="6" type="ORF">GMX10_14945</name>
</gene>
<dbReference type="GO" id="GO:0016874">
    <property type="term" value="F:ligase activity"/>
    <property type="evidence" value="ECO:0007669"/>
    <property type="project" value="UniProtKB-KW"/>
</dbReference>
<dbReference type="Proteomes" id="UP000464054">
    <property type="component" value="Chromosome"/>
</dbReference>
<dbReference type="RefSeq" id="WP_039484068.1">
    <property type="nucleotide sequence ID" value="NZ_JBIXKG010000012.1"/>
</dbReference>
<evidence type="ECO:0000313" key="7">
    <source>
        <dbReference type="Proteomes" id="UP000464054"/>
    </source>
</evidence>
<dbReference type="GO" id="GO:0046872">
    <property type="term" value="F:metal ion binding"/>
    <property type="evidence" value="ECO:0007669"/>
    <property type="project" value="InterPro"/>
</dbReference>
<dbReference type="AlphaFoldDB" id="A0AAP9LDC6"/>
<dbReference type="InterPro" id="IPR041472">
    <property type="entry name" value="BL00235/CARNS1_N"/>
</dbReference>
<evidence type="ECO:0000256" key="1">
    <source>
        <dbReference type="ARBA" id="ARBA00022598"/>
    </source>
</evidence>
<protein>
    <submittedName>
        <fullName evidence="6">ATP-grasp domain-containing protein</fullName>
    </submittedName>
</protein>
<dbReference type="PANTHER" id="PTHR43585:SF2">
    <property type="entry name" value="ATP-GRASP ENZYME FSQD"/>
    <property type="match status" value="1"/>
</dbReference>
<accession>A0AAP9LDC6</accession>
<dbReference type="Gene3D" id="3.40.50.20">
    <property type="match status" value="1"/>
</dbReference>
<dbReference type="EMBL" id="CP046377">
    <property type="protein sequence ID" value="QHQ25212.1"/>
    <property type="molecule type" value="Genomic_DNA"/>
</dbReference>
<evidence type="ECO:0000256" key="2">
    <source>
        <dbReference type="ARBA" id="ARBA00022741"/>
    </source>
</evidence>
<organism evidence="6 7">
    <name type="scientific">Pectobacterium parvum</name>
    <dbReference type="NCBI Taxonomy" id="2778550"/>
    <lineage>
        <taxon>Bacteria</taxon>
        <taxon>Pseudomonadati</taxon>
        <taxon>Pseudomonadota</taxon>
        <taxon>Gammaproteobacteria</taxon>
        <taxon>Enterobacterales</taxon>
        <taxon>Pectobacteriaceae</taxon>
        <taxon>Pectobacterium</taxon>
    </lineage>
</organism>
<dbReference type="Pfam" id="PF13535">
    <property type="entry name" value="ATP-grasp_4"/>
    <property type="match status" value="1"/>
</dbReference>
<dbReference type="InterPro" id="IPR011761">
    <property type="entry name" value="ATP-grasp"/>
</dbReference>
<reference evidence="7" key="1">
    <citation type="submission" date="2019-11" db="EMBL/GenBank/DDBJ databases">
        <authorList>
            <person name="Jee S."/>
        </authorList>
    </citation>
    <scope>NUCLEOTIDE SEQUENCE [LARGE SCALE GENOMIC DNA]</scope>
    <source>
        <strain evidence="7">PZ1</strain>
    </source>
</reference>
<dbReference type="PANTHER" id="PTHR43585">
    <property type="entry name" value="FUMIPYRROLE BIOSYNTHESIS PROTEIN C"/>
    <property type="match status" value="1"/>
</dbReference>
<dbReference type="InterPro" id="IPR040570">
    <property type="entry name" value="LAL_C2"/>
</dbReference>
<proteinExistence type="predicted"/>
<dbReference type="GO" id="GO:0005524">
    <property type="term" value="F:ATP binding"/>
    <property type="evidence" value="ECO:0007669"/>
    <property type="project" value="UniProtKB-UniRule"/>
</dbReference>